<dbReference type="Pfam" id="PF13673">
    <property type="entry name" value="Acetyltransf_10"/>
    <property type="match status" value="1"/>
</dbReference>
<dbReference type="GeneID" id="5232828"/>
<dbReference type="eggNOG" id="KOG4144">
    <property type="taxonomic scope" value="Eukaryota"/>
</dbReference>
<dbReference type="PANTHER" id="PTHR10908">
    <property type="entry name" value="SEROTONIN N-ACETYLTRANSFERASE"/>
    <property type="match status" value="1"/>
</dbReference>
<dbReference type="PANTHER" id="PTHR10908:SF0">
    <property type="entry name" value="SEROTONIN N-ACETYLTRANSFERASE"/>
    <property type="match status" value="1"/>
</dbReference>
<keyword evidence="1" id="KW-0808">Transferase</keyword>
<dbReference type="FunCoup" id="A5E231">
    <property type="interactions" value="253"/>
</dbReference>
<keyword evidence="6" id="KW-1185">Reference proteome</keyword>
<accession>A5E231</accession>
<dbReference type="InterPro" id="IPR051635">
    <property type="entry name" value="SNAT-like"/>
</dbReference>
<gene>
    <name evidence="5" type="ORF">LELG_03668</name>
</gene>
<evidence type="ECO:0000313" key="5">
    <source>
        <dbReference type="EMBL" id="EDK45489.1"/>
    </source>
</evidence>
<feature type="compositionally biased region" description="Acidic residues" evidence="3">
    <location>
        <begin position="122"/>
        <end position="139"/>
    </location>
</feature>
<dbReference type="OMA" id="PTLIGHV"/>
<reference evidence="5 6" key="1">
    <citation type="journal article" date="2009" name="Nature">
        <title>Evolution of pathogenicity and sexual reproduction in eight Candida genomes.</title>
        <authorList>
            <person name="Butler G."/>
            <person name="Rasmussen M.D."/>
            <person name="Lin M.F."/>
            <person name="Santos M.A."/>
            <person name="Sakthikumar S."/>
            <person name="Munro C.A."/>
            <person name="Rheinbay E."/>
            <person name="Grabherr M."/>
            <person name="Forche A."/>
            <person name="Reedy J.L."/>
            <person name="Agrafioti I."/>
            <person name="Arnaud M.B."/>
            <person name="Bates S."/>
            <person name="Brown A.J."/>
            <person name="Brunke S."/>
            <person name="Costanzo M.C."/>
            <person name="Fitzpatrick D.A."/>
            <person name="de Groot P.W."/>
            <person name="Harris D."/>
            <person name="Hoyer L.L."/>
            <person name="Hube B."/>
            <person name="Klis F.M."/>
            <person name="Kodira C."/>
            <person name="Lennard N."/>
            <person name="Logue M.E."/>
            <person name="Martin R."/>
            <person name="Neiman A.M."/>
            <person name="Nikolaou E."/>
            <person name="Quail M.A."/>
            <person name="Quinn J."/>
            <person name="Santos M.C."/>
            <person name="Schmitzberger F.F."/>
            <person name="Sherlock G."/>
            <person name="Shah P."/>
            <person name="Silverstein K.A."/>
            <person name="Skrzypek M.S."/>
            <person name="Soll D."/>
            <person name="Staggs R."/>
            <person name="Stansfield I."/>
            <person name="Stumpf M.P."/>
            <person name="Sudbery P.E."/>
            <person name="Srikantha T."/>
            <person name="Zeng Q."/>
            <person name="Berman J."/>
            <person name="Berriman M."/>
            <person name="Heitman J."/>
            <person name="Gow N.A."/>
            <person name="Lorenz M.C."/>
            <person name="Birren B.W."/>
            <person name="Kellis M."/>
            <person name="Cuomo C.A."/>
        </authorList>
    </citation>
    <scope>NUCLEOTIDE SEQUENCE [LARGE SCALE GENOMIC DNA]</scope>
    <source>
        <strain evidence="6">ATCC 11503 / BCRC 21390 / CBS 2605 / JCM 1781 / NBRC 1676 / NRRL YB-4239</strain>
    </source>
</reference>
<dbReference type="InParanoid" id="A5E231"/>
<dbReference type="GO" id="GO:0006325">
    <property type="term" value="P:chromatin organization"/>
    <property type="evidence" value="ECO:0007669"/>
    <property type="project" value="EnsemblFungi"/>
</dbReference>
<dbReference type="STRING" id="379508.A5E231"/>
<dbReference type="EMBL" id="CH981527">
    <property type="protein sequence ID" value="EDK45489.1"/>
    <property type="molecule type" value="Genomic_DNA"/>
</dbReference>
<dbReference type="SUPFAM" id="SSF55729">
    <property type="entry name" value="Acyl-CoA N-acyltransferases (Nat)"/>
    <property type="match status" value="1"/>
</dbReference>
<keyword evidence="2" id="KW-0012">Acyltransferase</keyword>
<dbReference type="Gene3D" id="3.40.630.30">
    <property type="match status" value="1"/>
</dbReference>
<evidence type="ECO:0000256" key="1">
    <source>
        <dbReference type="ARBA" id="ARBA00022679"/>
    </source>
</evidence>
<feature type="domain" description="N-acetyltransferase" evidence="4">
    <location>
        <begin position="97"/>
        <end position="266"/>
    </location>
</feature>
<organism evidence="5 6">
    <name type="scientific">Lodderomyces elongisporus (strain ATCC 11503 / CBS 2605 / JCM 1781 / NBRC 1676 / NRRL YB-4239)</name>
    <name type="common">Yeast</name>
    <name type="synonym">Saccharomyces elongisporus</name>
    <dbReference type="NCBI Taxonomy" id="379508"/>
    <lineage>
        <taxon>Eukaryota</taxon>
        <taxon>Fungi</taxon>
        <taxon>Dikarya</taxon>
        <taxon>Ascomycota</taxon>
        <taxon>Saccharomycotina</taxon>
        <taxon>Pichiomycetes</taxon>
        <taxon>Debaryomycetaceae</taxon>
        <taxon>Candida/Lodderomyces clade</taxon>
        <taxon>Lodderomyces</taxon>
    </lineage>
</organism>
<evidence type="ECO:0000256" key="3">
    <source>
        <dbReference type="SAM" id="MobiDB-lite"/>
    </source>
</evidence>
<evidence type="ECO:0000256" key="2">
    <source>
        <dbReference type="ARBA" id="ARBA00023315"/>
    </source>
</evidence>
<dbReference type="GO" id="GO:0005737">
    <property type="term" value="C:cytoplasm"/>
    <property type="evidence" value="ECO:0007669"/>
    <property type="project" value="TreeGrafter"/>
</dbReference>
<dbReference type="VEuPathDB" id="FungiDB:LELG_03668"/>
<proteinExistence type="predicted"/>
<dbReference type="Proteomes" id="UP000001996">
    <property type="component" value="Unassembled WGS sequence"/>
</dbReference>
<dbReference type="KEGG" id="lel:PVL30_003147"/>
<name>A5E231_LODEL</name>
<dbReference type="PROSITE" id="PS51186">
    <property type="entry name" value="GNAT"/>
    <property type="match status" value="1"/>
</dbReference>
<dbReference type="AlphaFoldDB" id="A5E231"/>
<dbReference type="InterPro" id="IPR016181">
    <property type="entry name" value="Acyl_CoA_acyltransferase"/>
</dbReference>
<dbReference type="OrthoDB" id="30840at2759"/>
<dbReference type="HOGENOM" id="CLU_061829_0_2_1"/>
<dbReference type="GO" id="GO:0004059">
    <property type="term" value="F:aralkylamine N-acetyltransferase activity"/>
    <property type="evidence" value="ECO:0007669"/>
    <property type="project" value="EnsemblFungi"/>
</dbReference>
<feature type="region of interest" description="Disordered" evidence="3">
    <location>
        <begin position="77"/>
        <end position="142"/>
    </location>
</feature>
<protein>
    <recommendedName>
        <fullName evidence="4">N-acetyltransferase domain-containing protein</fullName>
    </recommendedName>
</protein>
<feature type="compositionally biased region" description="Low complexity" evidence="3">
    <location>
        <begin position="88"/>
        <end position="99"/>
    </location>
</feature>
<sequence>MSDFPPNLSIRPLTIEDLQQCVELEAKGFSEEERCSEEKMRYRLTVAPELCSGLFIRDFEYRYNSLNLPEVAQKIQREHDEKESFKQNNAGKGNNGAKTNEGKEKGKNGESTNKVNDKNFDKDDEDDIVDDDDDDDDEDFPARSSVIKETLVGHIIGTKIYGTKISEESMQLPTQGVKGSGHVETSRTIGIHSVVVDPEWRGKNLAALLLHDYIQKLSNQDVGDQVVLIAHDTLIPFYEKIGFNNLGESACKYAGSTWYDMAIDLVATDDL</sequence>
<dbReference type="GO" id="GO:0004145">
    <property type="term" value="F:diamine N-acetyltransferase activity"/>
    <property type="evidence" value="ECO:0007669"/>
    <property type="project" value="EnsemblFungi"/>
</dbReference>
<evidence type="ECO:0000259" key="4">
    <source>
        <dbReference type="PROSITE" id="PS51186"/>
    </source>
</evidence>
<evidence type="ECO:0000313" key="6">
    <source>
        <dbReference type="Proteomes" id="UP000001996"/>
    </source>
</evidence>
<dbReference type="InterPro" id="IPR000182">
    <property type="entry name" value="GNAT_dom"/>
</dbReference>